<keyword evidence="11 12" id="KW-0472">Membrane</keyword>
<feature type="transmembrane region" description="Helical" evidence="12">
    <location>
        <begin position="12"/>
        <end position="34"/>
    </location>
</feature>
<dbReference type="PANTHER" id="PTHR30365">
    <property type="entry name" value="CYTOCHROME D UBIQUINOL OXIDASE"/>
    <property type="match status" value="1"/>
</dbReference>
<keyword evidence="10 12" id="KW-0408">Iron</keyword>
<keyword evidence="3 12" id="KW-0813">Transport</keyword>
<dbReference type="GO" id="GO:0046872">
    <property type="term" value="F:metal ion binding"/>
    <property type="evidence" value="ECO:0007669"/>
    <property type="project" value="UniProtKB-UniRule"/>
</dbReference>
<dbReference type="GO" id="GO:0005886">
    <property type="term" value="C:plasma membrane"/>
    <property type="evidence" value="ECO:0007669"/>
    <property type="project" value="UniProtKB-SubCell"/>
</dbReference>
<evidence type="ECO:0000256" key="7">
    <source>
        <dbReference type="ARBA" id="ARBA00022723"/>
    </source>
</evidence>
<dbReference type="GO" id="GO:0070069">
    <property type="term" value="C:cytochrome complex"/>
    <property type="evidence" value="ECO:0007669"/>
    <property type="project" value="UniProtKB-UniRule"/>
</dbReference>
<evidence type="ECO:0000256" key="3">
    <source>
        <dbReference type="ARBA" id="ARBA00022448"/>
    </source>
</evidence>
<comment type="subcellular location">
    <subcellularLocation>
        <location evidence="1">Cell membrane</location>
        <topology evidence="1">Multi-pass membrane protein</topology>
    </subcellularLocation>
</comment>
<evidence type="ECO:0000256" key="11">
    <source>
        <dbReference type="ARBA" id="ARBA00023136"/>
    </source>
</evidence>
<dbReference type="InterPro" id="IPR002585">
    <property type="entry name" value="Cyt-d_ubiquinol_oxidase_su_1"/>
</dbReference>
<organism evidence="13 14">
    <name type="scientific">Virgisporangium ochraceum</name>
    <dbReference type="NCBI Taxonomy" id="65505"/>
    <lineage>
        <taxon>Bacteria</taxon>
        <taxon>Bacillati</taxon>
        <taxon>Actinomycetota</taxon>
        <taxon>Actinomycetes</taxon>
        <taxon>Micromonosporales</taxon>
        <taxon>Micromonosporaceae</taxon>
        <taxon>Virgisporangium</taxon>
    </lineage>
</organism>
<evidence type="ECO:0000256" key="9">
    <source>
        <dbReference type="ARBA" id="ARBA00022989"/>
    </source>
</evidence>
<keyword evidence="8 12" id="KW-0249">Electron transport</keyword>
<keyword evidence="9 12" id="KW-1133">Transmembrane helix</keyword>
<dbReference type="PIRSF" id="PIRSF006446">
    <property type="entry name" value="Cyt_quinol_oxidase_1"/>
    <property type="match status" value="1"/>
</dbReference>
<dbReference type="GO" id="GO:0020037">
    <property type="term" value="F:heme binding"/>
    <property type="evidence" value="ECO:0007669"/>
    <property type="project" value="TreeGrafter"/>
</dbReference>
<accession>A0A8J4EGP1</accession>
<keyword evidence="5 12" id="KW-0349">Heme</keyword>
<name>A0A8J4EGP1_9ACTN</name>
<feature type="transmembrane region" description="Helical" evidence="12">
    <location>
        <begin position="394"/>
        <end position="414"/>
    </location>
</feature>
<evidence type="ECO:0000256" key="1">
    <source>
        <dbReference type="ARBA" id="ARBA00004651"/>
    </source>
</evidence>
<feature type="transmembrane region" description="Helical" evidence="12">
    <location>
        <begin position="314"/>
        <end position="333"/>
    </location>
</feature>
<keyword evidence="14" id="KW-1185">Reference proteome</keyword>
<dbReference type="RefSeq" id="WP_203934777.1">
    <property type="nucleotide sequence ID" value="NZ_BOPH01000147.1"/>
</dbReference>
<dbReference type="EMBL" id="BOPH01000147">
    <property type="protein sequence ID" value="GIJ74995.1"/>
    <property type="molecule type" value="Genomic_DNA"/>
</dbReference>
<feature type="transmembrane region" description="Helical" evidence="12">
    <location>
        <begin position="181"/>
        <end position="203"/>
    </location>
</feature>
<feature type="transmembrane region" description="Helical" evidence="12">
    <location>
        <begin position="55"/>
        <end position="79"/>
    </location>
</feature>
<feature type="transmembrane region" description="Helical" evidence="12">
    <location>
        <begin position="126"/>
        <end position="150"/>
    </location>
</feature>
<dbReference type="GO" id="GO:0016682">
    <property type="term" value="F:oxidoreductase activity, acting on diphenols and related substances as donors, oxygen as acceptor"/>
    <property type="evidence" value="ECO:0007669"/>
    <property type="project" value="TreeGrafter"/>
</dbReference>
<dbReference type="PANTHER" id="PTHR30365:SF14">
    <property type="entry name" value="CYTOCHROME BD MENAQUINOL OXIDASE SUBUNIT I-RELATED"/>
    <property type="match status" value="1"/>
</dbReference>
<feature type="transmembrane region" description="Helical" evidence="12">
    <location>
        <begin position="345"/>
        <end position="366"/>
    </location>
</feature>
<comment type="caution">
    <text evidence="13">The sequence shown here is derived from an EMBL/GenBank/DDBJ whole genome shotgun (WGS) entry which is preliminary data.</text>
</comment>
<dbReference type="GO" id="GO:0019646">
    <property type="term" value="P:aerobic electron transport chain"/>
    <property type="evidence" value="ECO:0007669"/>
    <property type="project" value="InterPro"/>
</dbReference>
<proteinExistence type="inferred from homology"/>
<reference evidence="13" key="1">
    <citation type="submission" date="2021-01" db="EMBL/GenBank/DDBJ databases">
        <title>Whole genome shotgun sequence of Virgisporangium ochraceum NBRC 16418.</title>
        <authorList>
            <person name="Komaki H."/>
            <person name="Tamura T."/>
        </authorList>
    </citation>
    <scope>NUCLEOTIDE SEQUENCE</scope>
    <source>
        <strain evidence="13">NBRC 16418</strain>
    </source>
</reference>
<evidence type="ECO:0000256" key="4">
    <source>
        <dbReference type="ARBA" id="ARBA00022475"/>
    </source>
</evidence>
<feature type="transmembrane region" description="Helical" evidence="12">
    <location>
        <begin position="91"/>
        <end position="114"/>
    </location>
</feature>
<evidence type="ECO:0000256" key="5">
    <source>
        <dbReference type="ARBA" id="ARBA00022617"/>
    </source>
</evidence>
<dbReference type="Pfam" id="PF01654">
    <property type="entry name" value="Cyt_bd_oxida_I"/>
    <property type="match status" value="1"/>
</dbReference>
<evidence type="ECO:0000256" key="6">
    <source>
        <dbReference type="ARBA" id="ARBA00022692"/>
    </source>
</evidence>
<comment type="similarity">
    <text evidence="2 12">Belongs to the cytochrome ubiquinol oxidase subunit 1 family.</text>
</comment>
<evidence type="ECO:0000256" key="10">
    <source>
        <dbReference type="ARBA" id="ARBA00023004"/>
    </source>
</evidence>
<evidence type="ECO:0000313" key="14">
    <source>
        <dbReference type="Proteomes" id="UP000635606"/>
    </source>
</evidence>
<feature type="transmembrane region" description="Helical" evidence="12">
    <location>
        <begin position="215"/>
        <end position="237"/>
    </location>
</feature>
<evidence type="ECO:0000256" key="8">
    <source>
        <dbReference type="ARBA" id="ARBA00022982"/>
    </source>
</evidence>
<keyword evidence="6 12" id="KW-0812">Transmembrane</keyword>
<keyword evidence="7 12" id="KW-0479">Metal-binding</keyword>
<dbReference type="AlphaFoldDB" id="A0A8J4EGP1"/>
<evidence type="ECO:0000256" key="2">
    <source>
        <dbReference type="ARBA" id="ARBA00009819"/>
    </source>
</evidence>
<keyword evidence="4 12" id="KW-1003">Cell membrane</keyword>
<evidence type="ECO:0000313" key="13">
    <source>
        <dbReference type="EMBL" id="GIJ74995.1"/>
    </source>
</evidence>
<evidence type="ECO:0000256" key="12">
    <source>
        <dbReference type="PIRNR" id="PIRNR006446"/>
    </source>
</evidence>
<dbReference type="GO" id="GO:0009055">
    <property type="term" value="F:electron transfer activity"/>
    <property type="evidence" value="ECO:0007669"/>
    <property type="project" value="UniProtKB-UniRule"/>
</dbReference>
<dbReference type="Proteomes" id="UP000635606">
    <property type="component" value="Unassembled WGS sequence"/>
</dbReference>
<sequence length="431" mass="47261">MLDNLTAAREQMAFSLGFHIVFAVFGMGLPWLLLFLESRWIRTGDRVWYVMARRWCKAFAVLFAVGAVSGTVLSFEFGLLWPTFMERYGGVFGLAFTLEAFAFFLEAVFLGLYLYGWDRLSPRAHWWTGVPVALSGMASALFVTTANAWMNTPVGFVEENGVVVSAEPIAPLIAPAAPHQVVHMLLAALLCTGFGVAAVYAVAMLRDPAKRHDAYHRRGLAVGLVLGAVVAPVQVVVGDWAVRAVADQQPVKLAAFEALESSRTNAPLAIGPVELRGVLSWLLHGRTDAVVTGLDVVPPEDRPPVGITHYSFDLMVGIGLGLLALAAWALWRWRRKGDFFDDRWFLRAIAVSGPASVVALIAGWIVTEVGRQPWIVHMRLRTADAVSDQPGLYWYFYGTLVVYAVLAVSLTTILRRLAKAPIEKVTEKVPA</sequence>
<gene>
    <name evidence="13" type="ORF">Voc01_099120</name>
</gene>
<protein>
    <submittedName>
        <fullName evidence="13">Cytochrome ubiquinol oxidase subunit I</fullName>
    </submittedName>
</protein>